<dbReference type="PANTHER" id="PTHR43531">
    <property type="entry name" value="PROTEIN ICFG"/>
    <property type="match status" value="1"/>
</dbReference>
<dbReference type="RefSeq" id="WP_091938851.1">
    <property type="nucleotide sequence ID" value="NZ_FNCY01000015.1"/>
</dbReference>
<dbReference type="CDD" id="cd11386">
    <property type="entry name" value="MCP_signal"/>
    <property type="match status" value="1"/>
</dbReference>
<dbReference type="Pfam" id="PF12729">
    <property type="entry name" value="4HB_MCP_1"/>
    <property type="match status" value="1"/>
</dbReference>
<dbReference type="AlphaFoldDB" id="A0A1G8J346"/>
<protein>
    <submittedName>
        <fullName evidence="10">Methyl-accepting chemotaxis protein</fullName>
    </submittedName>
</protein>
<comment type="similarity">
    <text evidence="3">Belongs to the methyl-accepting chemotaxis (MCP) protein family.</text>
</comment>
<dbReference type="CDD" id="cd17527">
    <property type="entry name" value="HAMP_II"/>
    <property type="match status" value="1"/>
</dbReference>
<keyword evidence="7" id="KW-1133">Transmembrane helix</keyword>
<dbReference type="Pfam" id="PF00015">
    <property type="entry name" value="MCPsignal"/>
    <property type="match status" value="1"/>
</dbReference>
<evidence type="ECO:0000256" key="6">
    <source>
        <dbReference type="SAM" id="MobiDB-lite"/>
    </source>
</evidence>
<dbReference type="OrthoDB" id="9763018at2"/>
<dbReference type="Pfam" id="PF18575">
    <property type="entry name" value="HAMP_N3"/>
    <property type="match status" value="1"/>
</dbReference>
<dbReference type="GO" id="GO:0007165">
    <property type="term" value="P:signal transduction"/>
    <property type="evidence" value="ECO:0007669"/>
    <property type="project" value="UniProtKB-KW"/>
</dbReference>
<evidence type="ECO:0000256" key="4">
    <source>
        <dbReference type="PROSITE-ProRule" id="PRU00284"/>
    </source>
</evidence>
<dbReference type="SUPFAM" id="SSF58104">
    <property type="entry name" value="Methyl-accepting chemotaxis protein (MCP) signaling domain"/>
    <property type="match status" value="1"/>
</dbReference>
<dbReference type="FunFam" id="1.10.287.950:FF:000001">
    <property type="entry name" value="Methyl-accepting chemotaxis sensory transducer"/>
    <property type="match status" value="1"/>
</dbReference>
<feature type="compositionally biased region" description="Low complexity" evidence="6">
    <location>
        <begin position="735"/>
        <end position="749"/>
    </location>
</feature>
<dbReference type="InterPro" id="IPR041395">
    <property type="entry name" value="McpB_HAMP_3rd"/>
</dbReference>
<evidence type="ECO:0000313" key="11">
    <source>
        <dbReference type="Proteomes" id="UP000198607"/>
    </source>
</evidence>
<evidence type="ECO:0000313" key="10">
    <source>
        <dbReference type="EMBL" id="SDI25472.1"/>
    </source>
</evidence>
<comment type="subcellular location">
    <subcellularLocation>
        <location evidence="1">Membrane</location>
    </subcellularLocation>
</comment>
<dbReference type="GO" id="GO:0006935">
    <property type="term" value="P:chemotaxis"/>
    <property type="evidence" value="ECO:0007669"/>
    <property type="project" value="UniProtKB-KW"/>
</dbReference>
<feature type="domain" description="HAMP" evidence="9">
    <location>
        <begin position="400"/>
        <end position="452"/>
    </location>
</feature>
<accession>A0A1G8J346</accession>
<keyword evidence="4" id="KW-0807">Transducer</keyword>
<dbReference type="Gene3D" id="1.20.120.1530">
    <property type="match status" value="2"/>
</dbReference>
<dbReference type="InterPro" id="IPR024478">
    <property type="entry name" value="HlyB_4HB_MCP"/>
</dbReference>
<dbReference type="PROSITE" id="PS50885">
    <property type="entry name" value="HAMP"/>
    <property type="match status" value="1"/>
</dbReference>
<evidence type="ECO:0000259" key="9">
    <source>
        <dbReference type="PROSITE" id="PS50885"/>
    </source>
</evidence>
<keyword evidence="7" id="KW-0812">Transmembrane</keyword>
<evidence type="ECO:0000256" key="1">
    <source>
        <dbReference type="ARBA" id="ARBA00004370"/>
    </source>
</evidence>
<keyword evidence="2" id="KW-0488">Methylation</keyword>
<dbReference type="InterPro" id="IPR047347">
    <property type="entry name" value="YvaQ-like_sensor"/>
</dbReference>
<dbReference type="InterPro" id="IPR051310">
    <property type="entry name" value="MCP_chemotaxis"/>
</dbReference>
<feature type="transmembrane region" description="Helical" evidence="7">
    <location>
        <begin position="193"/>
        <end position="215"/>
    </location>
</feature>
<feature type="coiled-coil region" evidence="5">
    <location>
        <begin position="657"/>
        <end position="702"/>
    </location>
</feature>
<dbReference type="GO" id="GO:0004888">
    <property type="term" value="F:transmembrane signaling receptor activity"/>
    <property type="evidence" value="ECO:0007669"/>
    <property type="project" value="TreeGrafter"/>
</dbReference>
<dbReference type="Gene3D" id="1.10.287.950">
    <property type="entry name" value="Methyl-accepting chemotaxis protein"/>
    <property type="match status" value="1"/>
</dbReference>
<keyword evidence="7" id="KW-0472">Membrane</keyword>
<keyword evidence="11" id="KW-1185">Reference proteome</keyword>
<feature type="coiled-coil region" evidence="5">
    <location>
        <begin position="444"/>
        <end position="496"/>
    </location>
</feature>
<dbReference type="PANTHER" id="PTHR43531:SF14">
    <property type="entry name" value="METHYL-ACCEPTING CHEMOTAXIS PROTEIN I-RELATED"/>
    <property type="match status" value="1"/>
</dbReference>
<keyword evidence="5" id="KW-0175">Coiled coil</keyword>
<feature type="region of interest" description="Disordered" evidence="6">
    <location>
        <begin position="728"/>
        <end position="760"/>
    </location>
</feature>
<reference evidence="10 11" key="1">
    <citation type="submission" date="2016-10" db="EMBL/GenBank/DDBJ databases">
        <authorList>
            <person name="de Groot N.N."/>
        </authorList>
    </citation>
    <scope>NUCLEOTIDE SEQUENCE [LARGE SCALE GENOMIC DNA]</scope>
    <source>
        <strain evidence="10 11">DSM 5885</strain>
    </source>
</reference>
<evidence type="ECO:0000259" key="8">
    <source>
        <dbReference type="PROSITE" id="PS50111"/>
    </source>
</evidence>
<evidence type="ECO:0000256" key="2">
    <source>
        <dbReference type="ARBA" id="ARBA00022481"/>
    </source>
</evidence>
<evidence type="ECO:0000256" key="5">
    <source>
        <dbReference type="SAM" id="Coils"/>
    </source>
</evidence>
<dbReference type="Proteomes" id="UP000198607">
    <property type="component" value="Unassembled WGS sequence"/>
</dbReference>
<sequence length="760" mass="81757">MSLSNMKVATRLGLGFGSVLLLMIIVSVFALKSLNDIDHITTEITQDRYVKVKYSNDAIRLTLDNGRQVRNLVLLSGAADIEKTIARMESNRKENSETLGALGKIINTPKGQELFKAISDTRAKLSPKYEEAYKQARSANTAAEKARFAEFIIKDFAVTNNEFVEALIKMASFQESLMDSATKQASETYARSLVLVVSLVLAAIVIGAIVAWLIVRELMRKLGGEPDYVADAVRRVAEGDLSQVPVVKAGDSDSLLAKMKAMQGVLMQFIADMNHMSAEHDKGDIDVKIDESRFQGDFRKMAEGVNTMVFGHIAVKKKAMACIKEFGEGNLDAPIEQFPGKKKFINDTIEQLRANLRRIVAEIEEITTAANQGDFTVKLSLDGKQGFPRTLSELLNQLSGTIDTAFKDIIEVADALAKGNLTRTIEKQYPGSFGDVRNGINTTVDNLKELVAQLKASIDTINTASKEIAAGNSDLSQRTEEQASSLEETASSIEELTSTVKLNAENAANANKLARGASEIAIKGGTVVGHVVETMNGINEASRKIVDIISVIDGIAFQTNILALNAAVEAARAGEQGRGFAVVAGEVRNLAQRSAAAAKEIKSLINDSVECVDDGTKQVEEAGQTMSEIVSSVKRVSEIISEISNASMEQSSGIEQVNQAINQMDQVTQQNAALVEEAAAAAESLESQAQNLAEAVAVFKMDQSGISAPIVSARKAAPRHILQAVAPKKLPPRPALKSVPASMGSAEASAAHEADDWKEF</sequence>
<dbReference type="PROSITE" id="PS50111">
    <property type="entry name" value="CHEMOTAXIS_TRANSDUC_2"/>
    <property type="match status" value="1"/>
</dbReference>
<gene>
    <name evidence="10" type="ORF">SAMN05660652_03125</name>
</gene>
<feature type="domain" description="Methyl-accepting transducer" evidence="8">
    <location>
        <begin position="457"/>
        <end position="686"/>
    </location>
</feature>
<organism evidence="10 11">
    <name type="scientific">Propionivibrio dicarboxylicus</name>
    <dbReference type="NCBI Taxonomy" id="83767"/>
    <lineage>
        <taxon>Bacteria</taxon>
        <taxon>Pseudomonadati</taxon>
        <taxon>Pseudomonadota</taxon>
        <taxon>Betaproteobacteria</taxon>
        <taxon>Rhodocyclales</taxon>
        <taxon>Rhodocyclaceae</taxon>
        <taxon>Propionivibrio</taxon>
    </lineage>
</organism>
<dbReference type="CDD" id="cd17528">
    <property type="entry name" value="HAMP_III"/>
    <property type="match status" value="1"/>
</dbReference>
<feature type="coiled-coil region" evidence="5">
    <location>
        <begin position="342"/>
        <end position="369"/>
    </location>
</feature>
<dbReference type="InterPro" id="IPR003660">
    <property type="entry name" value="HAMP_dom"/>
</dbReference>
<dbReference type="InterPro" id="IPR004089">
    <property type="entry name" value="MCPsignal_dom"/>
</dbReference>
<dbReference type="SMART" id="SM00283">
    <property type="entry name" value="MA"/>
    <property type="match status" value="1"/>
</dbReference>
<proteinExistence type="inferred from homology"/>
<dbReference type="EMBL" id="FNCY01000015">
    <property type="protein sequence ID" value="SDI25472.1"/>
    <property type="molecule type" value="Genomic_DNA"/>
</dbReference>
<evidence type="ECO:0000256" key="3">
    <source>
        <dbReference type="ARBA" id="ARBA00029447"/>
    </source>
</evidence>
<feature type="compositionally biased region" description="Basic and acidic residues" evidence="6">
    <location>
        <begin position="750"/>
        <end position="760"/>
    </location>
</feature>
<dbReference type="CDD" id="cd19411">
    <property type="entry name" value="MCP2201-like_sensor"/>
    <property type="match status" value="1"/>
</dbReference>
<dbReference type="SMART" id="SM00304">
    <property type="entry name" value="HAMP"/>
    <property type="match status" value="2"/>
</dbReference>
<dbReference type="STRING" id="83767.SAMN05660652_03125"/>
<dbReference type="GO" id="GO:0005886">
    <property type="term" value="C:plasma membrane"/>
    <property type="evidence" value="ECO:0007669"/>
    <property type="project" value="TreeGrafter"/>
</dbReference>
<evidence type="ECO:0000256" key="7">
    <source>
        <dbReference type="SAM" id="Phobius"/>
    </source>
</evidence>
<name>A0A1G8J346_9RHOO</name>